<dbReference type="PIRSF" id="PIRSF037238">
    <property type="entry name" value="Carboxypeptidase_G2"/>
    <property type="match status" value="1"/>
</dbReference>
<proteinExistence type="predicted"/>
<dbReference type="RefSeq" id="WP_133703771.1">
    <property type="nucleotide sequence ID" value="NZ_SNXS01000014.1"/>
</dbReference>
<keyword evidence="2" id="KW-0378">Hydrolase</keyword>
<dbReference type="GO" id="GO:0046872">
    <property type="term" value="F:metal ion binding"/>
    <property type="evidence" value="ECO:0007669"/>
    <property type="project" value="UniProtKB-KW"/>
</dbReference>
<dbReference type="Gene3D" id="3.40.630.10">
    <property type="entry name" value="Zn peptidases"/>
    <property type="match status" value="1"/>
</dbReference>
<gene>
    <name evidence="5" type="ORF">DES47_11426</name>
</gene>
<dbReference type="OrthoDB" id="9776600at2"/>
<dbReference type="GO" id="GO:0004180">
    <property type="term" value="F:carboxypeptidase activity"/>
    <property type="evidence" value="ECO:0007669"/>
    <property type="project" value="UniProtKB-KW"/>
</dbReference>
<dbReference type="InterPro" id="IPR050072">
    <property type="entry name" value="Peptidase_M20A"/>
</dbReference>
<comment type="caution">
    <text evidence="5">The sequence shown here is derived from an EMBL/GenBank/DDBJ whole genome shotgun (WGS) entry which is preliminary data.</text>
</comment>
<protein>
    <submittedName>
        <fullName evidence="5">Glutamate carboxypeptidase</fullName>
    </submittedName>
</protein>
<keyword evidence="5" id="KW-0121">Carboxypeptidase</keyword>
<dbReference type="SUPFAM" id="SSF53187">
    <property type="entry name" value="Zn-dependent exopeptidases"/>
    <property type="match status" value="1"/>
</dbReference>
<evidence type="ECO:0000313" key="6">
    <source>
        <dbReference type="Proteomes" id="UP000295361"/>
    </source>
</evidence>
<dbReference type="Pfam" id="PF01546">
    <property type="entry name" value="Peptidase_M20"/>
    <property type="match status" value="1"/>
</dbReference>
<dbReference type="InterPro" id="IPR011650">
    <property type="entry name" value="Peptidase_M20_dimer"/>
</dbReference>
<dbReference type="PANTHER" id="PTHR43808">
    <property type="entry name" value="ACETYLORNITHINE DEACETYLASE"/>
    <property type="match status" value="1"/>
</dbReference>
<dbReference type="CDD" id="cd03885">
    <property type="entry name" value="M20_CPDG2"/>
    <property type="match status" value="1"/>
</dbReference>
<dbReference type="AlphaFoldDB" id="A0A4R6QEE7"/>
<keyword evidence="1" id="KW-0479">Metal-binding</keyword>
<sequence>MPTAPALNVDEILAGIRAWIEIESPTDDPDGMARMAARVQADYEAIGVRVERIAGRDGFGDHLLAIDDRHCPPDAAAGPGVLVLSHIDTVHPIGTLAGPLPFRIEGDRAYGPGAEDMKGGTYLALAALRQLAREGLKTHLPVRHLMVSDEETGSDTSREHIEREAQRAKFVLVTEPARSGGKVVTARKGIANFVITAHGLAAHAGVEHHLGRNAIREIAHQVLTLEAMTDYARELTVNVGAIKGGTRSNVVPDSATIEVDVRLPNPEIGEEIVRRIRSLQPQVPGVTLTIEGGINRPGYEKTPGIAALYEHAKTLAAEIGFELVDLKTGGGSDGNYTAAIAPTLDGLGVDGDGAHTLDERLYISSIIPRARLLMRLMETLK</sequence>
<dbReference type="PANTHER" id="PTHR43808:SF9">
    <property type="entry name" value="BLL0789 PROTEIN"/>
    <property type="match status" value="1"/>
</dbReference>
<dbReference type="SUPFAM" id="SSF55031">
    <property type="entry name" value="Bacterial exopeptidase dimerisation domain"/>
    <property type="match status" value="1"/>
</dbReference>
<feature type="domain" description="Peptidase M20 dimerisation" evidence="4">
    <location>
        <begin position="185"/>
        <end position="278"/>
    </location>
</feature>
<reference evidence="5 6" key="1">
    <citation type="submission" date="2019-03" db="EMBL/GenBank/DDBJ databases">
        <title>Genomic Encyclopedia of Type Strains, Phase IV (KMG-IV): sequencing the most valuable type-strain genomes for metagenomic binning, comparative biology and taxonomic classification.</title>
        <authorList>
            <person name="Goeker M."/>
        </authorList>
    </citation>
    <scope>NUCLEOTIDE SEQUENCE [LARGE SCALE GENOMIC DNA]</scope>
    <source>
        <strain evidence="5 6">DSM 16998</strain>
    </source>
</reference>
<accession>A0A4R6QEE7</accession>
<dbReference type="InterPro" id="IPR017150">
    <property type="entry name" value="Pept_M20_glutamate_carboxypep"/>
</dbReference>
<evidence type="ECO:0000256" key="2">
    <source>
        <dbReference type="ARBA" id="ARBA00022801"/>
    </source>
</evidence>
<dbReference type="InParanoid" id="A0A4R6QEE7"/>
<keyword evidence="6" id="KW-1185">Reference proteome</keyword>
<keyword evidence="5" id="KW-0645">Protease</keyword>
<organism evidence="5 6">
    <name type="scientific">Roseateles toxinivorans</name>
    <dbReference type="NCBI Taxonomy" id="270368"/>
    <lineage>
        <taxon>Bacteria</taxon>
        <taxon>Pseudomonadati</taxon>
        <taxon>Pseudomonadota</taxon>
        <taxon>Betaproteobacteria</taxon>
        <taxon>Burkholderiales</taxon>
        <taxon>Sphaerotilaceae</taxon>
        <taxon>Roseateles</taxon>
    </lineage>
</organism>
<feature type="active site" description="Proton acceptor" evidence="3">
    <location>
        <position position="150"/>
    </location>
</feature>
<evidence type="ECO:0000256" key="1">
    <source>
        <dbReference type="ARBA" id="ARBA00022723"/>
    </source>
</evidence>
<name>A0A4R6QEE7_9BURK</name>
<dbReference type="InterPro" id="IPR002933">
    <property type="entry name" value="Peptidase_M20"/>
</dbReference>
<evidence type="ECO:0000256" key="3">
    <source>
        <dbReference type="PIRSR" id="PIRSR037238-1"/>
    </source>
</evidence>
<dbReference type="InterPro" id="IPR036264">
    <property type="entry name" value="Bact_exopeptidase_dim_dom"/>
</dbReference>
<dbReference type="EMBL" id="SNXS01000014">
    <property type="protein sequence ID" value="TDP61254.1"/>
    <property type="molecule type" value="Genomic_DNA"/>
</dbReference>
<dbReference type="Proteomes" id="UP000295361">
    <property type="component" value="Unassembled WGS sequence"/>
</dbReference>
<evidence type="ECO:0000313" key="5">
    <source>
        <dbReference type="EMBL" id="TDP61254.1"/>
    </source>
</evidence>
<feature type="active site" evidence="3">
    <location>
        <position position="88"/>
    </location>
</feature>
<evidence type="ECO:0000259" key="4">
    <source>
        <dbReference type="Pfam" id="PF07687"/>
    </source>
</evidence>
<dbReference type="Gene3D" id="3.30.70.360">
    <property type="match status" value="1"/>
</dbReference>
<dbReference type="Pfam" id="PF07687">
    <property type="entry name" value="M20_dimer"/>
    <property type="match status" value="1"/>
</dbReference>